<protein>
    <recommendedName>
        <fullName evidence="4">YtpI family protein</fullName>
    </recommendedName>
</protein>
<reference evidence="2 3" key="1">
    <citation type="journal article" date="2016" name="Antonie Van Leeuwenhoek">
        <title>Bacillus depressus sp. nov., isolated from soil of a sunflower field.</title>
        <authorList>
            <person name="Wei X."/>
            <person name="Xin D."/>
            <person name="Xin Y."/>
            <person name="Zhang H."/>
            <person name="Wang T."/>
            <person name="Zhang J."/>
        </authorList>
    </citation>
    <scope>NUCLEOTIDE SEQUENCE [LARGE SCALE GENOMIC DNA]</scope>
    <source>
        <strain evidence="2 3">BZ1</strain>
    </source>
</reference>
<proteinExistence type="predicted"/>
<dbReference type="AlphaFoldDB" id="A0A6L3VB61"/>
<dbReference type="OrthoDB" id="2453019at2"/>
<sequence length="97" mass="10871">MPALVILITITLSFYVYYKVKYVRTKKPAERKWISSKSSIALGLFVALFGVNQLFLNGNTTTYIIAGIFILLGAFSIFAGFKAYNYYLPIAANEAKE</sequence>
<feature type="transmembrane region" description="Helical" evidence="1">
    <location>
        <begin position="62"/>
        <end position="81"/>
    </location>
</feature>
<keyword evidence="1" id="KW-0812">Transmembrane</keyword>
<gene>
    <name evidence="2" type="ORF">F7731_04530</name>
</gene>
<accession>A0A6L3VB61</accession>
<evidence type="ECO:0008006" key="4">
    <source>
        <dbReference type="Google" id="ProtNLM"/>
    </source>
</evidence>
<feature type="transmembrane region" description="Helical" evidence="1">
    <location>
        <begin position="34"/>
        <end position="56"/>
    </location>
</feature>
<keyword evidence="1" id="KW-1133">Transmembrane helix</keyword>
<name>A0A6L3VB61_9BACI</name>
<keyword evidence="3" id="KW-1185">Reference proteome</keyword>
<keyword evidence="1" id="KW-0472">Membrane</keyword>
<dbReference type="Proteomes" id="UP000481030">
    <property type="component" value="Unassembled WGS sequence"/>
</dbReference>
<evidence type="ECO:0000313" key="2">
    <source>
        <dbReference type="EMBL" id="KAB2338820.1"/>
    </source>
</evidence>
<comment type="caution">
    <text evidence="2">The sequence shown here is derived from an EMBL/GenBank/DDBJ whole genome shotgun (WGS) entry which is preliminary data.</text>
</comment>
<organism evidence="2 3">
    <name type="scientific">Cytobacillus depressus</name>
    <dbReference type="NCBI Taxonomy" id="1602942"/>
    <lineage>
        <taxon>Bacteria</taxon>
        <taxon>Bacillati</taxon>
        <taxon>Bacillota</taxon>
        <taxon>Bacilli</taxon>
        <taxon>Bacillales</taxon>
        <taxon>Bacillaceae</taxon>
        <taxon>Cytobacillus</taxon>
    </lineage>
</organism>
<evidence type="ECO:0000256" key="1">
    <source>
        <dbReference type="SAM" id="Phobius"/>
    </source>
</evidence>
<dbReference type="EMBL" id="WBOS01000001">
    <property type="protein sequence ID" value="KAB2338820.1"/>
    <property type="molecule type" value="Genomic_DNA"/>
</dbReference>
<evidence type="ECO:0000313" key="3">
    <source>
        <dbReference type="Proteomes" id="UP000481030"/>
    </source>
</evidence>
<dbReference type="Pfam" id="PF14007">
    <property type="entry name" value="YtpI"/>
    <property type="match status" value="1"/>
</dbReference>
<dbReference type="InterPro" id="IPR025618">
    <property type="entry name" value="YtpI"/>
</dbReference>
<feature type="transmembrane region" description="Helical" evidence="1">
    <location>
        <begin position="6"/>
        <end position="22"/>
    </location>
</feature>
<dbReference type="RefSeq" id="WP_151533561.1">
    <property type="nucleotide sequence ID" value="NZ_WBOS01000001.1"/>
</dbReference>